<dbReference type="AlphaFoldDB" id="A0A2S6CU18"/>
<reference evidence="1 2" key="1">
    <citation type="submission" date="2018-02" db="EMBL/GenBank/DDBJ databases">
        <title>Discovery of a pederin family compound in a non-symbiotic bloom-forming cyanobacterium.</title>
        <authorList>
            <person name="Kust A."/>
            <person name="Mares J."/>
            <person name="Jokela J."/>
            <person name="Urajova P."/>
            <person name="Hajek J."/>
            <person name="Saurav K."/>
            <person name="Voracova K."/>
            <person name="Fewer D.P."/>
            <person name="Haapaniemi E."/>
            <person name="Permi P."/>
            <person name="Rehakova K."/>
            <person name="Sivonen K."/>
            <person name="Hrouzek P."/>
        </authorList>
    </citation>
    <scope>NUCLEOTIDE SEQUENCE [LARGE SCALE GENOMIC DNA]</scope>
    <source>
        <strain evidence="1 2">CHARLIE-1</strain>
    </source>
</reference>
<dbReference type="Proteomes" id="UP000239589">
    <property type="component" value="Unassembled WGS sequence"/>
</dbReference>
<sequence length="205" mass="23629">MTKQKILQEGQSYTFRSYFELPYDIEEILAELGYSFIKQAISLPKTANPLQNIAELKNKITSFLPLVSLNNETARRETLVSPLLLEVITYCQCQMKIEYPINVNNWLKGNLDYLLRSHQSLLVIEAKNDDLTRGFTQLAVELIALSEIEENKSVFYGSVTTGEIWRFGKLDRQQQQITQDMTLLRIPDDIEEIGHILVGILEMQE</sequence>
<proteinExistence type="predicted"/>
<gene>
    <name evidence="1" type="ORF">CUN59_11150</name>
</gene>
<evidence type="ECO:0000313" key="1">
    <source>
        <dbReference type="EMBL" id="PPJ63263.1"/>
    </source>
</evidence>
<protein>
    <submittedName>
        <fullName evidence="1">Uncharacterized protein</fullName>
    </submittedName>
</protein>
<organism evidence="1 2">
    <name type="scientific">Cuspidothrix issatschenkoi CHARLIE-1</name>
    <dbReference type="NCBI Taxonomy" id="2052836"/>
    <lineage>
        <taxon>Bacteria</taxon>
        <taxon>Bacillati</taxon>
        <taxon>Cyanobacteriota</taxon>
        <taxon>Cyanophyceae</taxon>
        <taxon>Nostocales</taxon>
        <taxon>Aphanizomenonaceae</taxon>
        <taxon>Cuspidothrix</taxon>
    </lineage>
</organism>
<evidence type="ECO:0000313" key="2">
    <source>
        <dbReference type="Proteomes" id="UP000239589"/>
    </source>
</evidence>
<dbReference type="OrthoDB" id="466093at2"/>
<name>A0A2S6CU18_9CYAN</name>
<keyword evidence="2" id="KW-1185">Reference proteome</keyword>
<dbReference type="EMBL" id="PGEM01000076">
    <property type="protein sequence ID" value="PPJ63263.1"/>
    <property type="molecule type" value="Genomic_DNA"/>
</dbReference>
<dbReference type="RefSeq" id="WP_104387906.1">
    <property type="nucleotide sequence ID" value="NZ_PGEM01000076.1"/>
</dbReference>
<accession>A0A2S6CU18</accession>
<comment type="caution">
    <text evidence="1">The sequence shown here is derived from an EMBL/GenBank/DDBJ whole genome shotgun (WGS) entry which is preliminary data.</text>
</comment>